<organism evidence="1 2">
    <name type="scientific">Molossus molossus</name>
    <name type="common">Pallas' mastiff bat</name>
    <name type="synonym">Vespertilio molossus</name>
    <dbReference type="NCBI Taxonomy" id="27622"/>
    <lineage>
        <taxon>Eukaryota</taxon>
        <taxon>Metazoa</taxon>
        <taxon>Chordata</taxon>
        <taxon>Craniata</taxon>
        <taxon>Vertebrata</taxon>
        <taxon>Euteleostomi</taxon>
        <taxon>Mammalia</taxon>
        <taxon>Eutheria</taxon>
        <taxon>Laurasiatheria</taxon>
        <taxon>Chiroptera</taxon>
        <taxon>Yangochiroptera</taxon>
        <taxon>Molossidae</taxon>
        <taxon>Molossus</taxon>
    </lineage>
</organism>
<dbReference type="PANTHER" id="PTHR19446">
    <property type="entry name" value="REVERSE TRANSCRIPTASES"/>
    <property type="match status" value="1"/>
</dbReference>
<evidence type="ECO:0000313" key="2">
    <source>
        <dbReference type="Proteomes" id="UP000550707"/>
    </source>
</evidence>
<proteinExistence type="predicted"/>
<protein>
    <recommendedName>
        <fullName evidence="3">Reverse transcriptase domain-containing protein</fullName>
    </recommendedName>
</protein>
<name>A0A7J8J6A6_MOLMO</name>
<reference evidence="1 2" key="1">
    <citation type="journal article" date="2020" name="Nature">
        <title>Six reference-quality genomes reveal evolution of bat adaptations.</title>
        <authorList>
            <person name="Jebb D."/>
            <person name="Huang Z."/>
            <person name="Pippel M."/>
            <person name="Hughes G.M."/>
            <person name="Lavrichenko K."/>
            <person name="Devanna P."/>
            <person name="Winkler S."/>
            <person name="Jermiin L.S."/>
            <person name="Skirmuntt E.C."/>
            <person name="Katzourakis A."/>
            <person name="Burkitt-Gray L."/>
            <person name="Ray D.A."/>
            <person name="Sullivan K.A.M."/>
            <person name="Roscito J.G."/>
            <person name="Kirilenko B.M."/>
            <person name="Davalos L.M."/>
            <person name="Corthals A.P."/>
            <person name="Power M.L."/>
            <person name="Jones G."/>
            <person name="Ransome R.D."/>
            <person name="Dechmann D.K.N."/>
            <person name="Locatelli A.G."/>
            <person name="Puechmaille S.J."/>
            <person name="Fedrigo O."/>
            <person name="Jarvis E.D."/>
            <person name="Hiller M."/>
            <person name="Vernes S.C."/>
            <person name="Myers E.W."/>
            <person name="Teeling E.C."/>
        </authorList>
    </citation>
    <scope>NUCLEOTIDE SEQUENCE [LARGE SCALE GENOMIC DNA]</scope>
    <source>
        <strain evidence="1">MMolMol1</strain>
        <tissue evidence="1">Muscle</tissue>
    </source>
</reference>
<accession>A0A7J8J6A6</accession>
<keyword evidence="2" id="KW-1185">Reference proteome</keyword>
<evidence type="ECO:0000313" key="1">
    <source>
        <dbReference type="EMBL" id="KAF6492396.1"/>
    </source>
</evidence>
<gene>
    <name evidence="1" type="ORF">HJG59_009600</name>
</gene>
<dbReference type="Proteomes" id="UP000550707">
    <property type="component" value="Unassembled WGS sequence"/>
</dbReference>
<comment type="caution">
    <text evidence="1">The sequence shown here is derived from an EMBL/GenBank/DDBJ whole genome shotgun (WGS) entry which is preliminary data.</text>
</comment>
<dbReference type="InParanoid" id="A0A7J8J6A6"/>
<evidence type="ECO:0008006" key="3">
    <source>
        <dbReference type="Google" id="ProtNLM"/>
    </source>
</evidence>
<dbReference type="EMBL" id="JACASF010000002">
    <property type="protein sequence ID" value="KAF6492396.1"/>
    <property type="molecule type" value="Genomic_DNA"/>
</dbReference>
<sequence>MTWRPPSQKKNKTIHRINETKNWFFEKLKKVDGPLARLTKKQRGRIQRQKIRNERGAIVTDTTEIQKMFNKYYEQLYSNKFENISEMDKFLETHSLPKLNQKEIENLNRQIKTKEIEDVIMSPQQKKSQGPMALWGNLPILLKLFQKTQEGRLPYLFYEGTRILIPKPEKDTKRKSYRPISLRNIDAKIMNKILANRIQQYIKKLFTMTKWVSSPGMQG</sequence>
<dbReference type="AlphaFoldDB" id="A0A7J8J6A6"/>